<gene>
    <name evidence="1" type="ORF">DPMN_157763</name>
</gene>
<evidence type="ECO:0000313" key="1">
    <source>
        <dbReference type="EMBL" id="KAH3779954.1"/>
    </source>
</evidence>
<dbReference type="AlphaFoldDB" id="A0A9D4EIN1"/>
<protein>
    <submittedName>
        <fullName evidence="1">Uncharacterized protein</fullName>
    </submittedName>
</protein>
<proteinExistence type="predicted"/>
<reference evidence="1" key="1">
    <citation type="journal article" date="2019" name="bioRxiv">
        <title>The Genome of the Zebra Mussel, Dreissena polymorpha: A Resource for Invasive Species Research.</title>
        <authorList>
            <person name="McCartney M.A."/>
            <person name="Auch B."/>
            <person name="Kono T."/>
            <person name="Mallez S."/>
            <person name="Zhang Y."/>
            <person name="Obille A."/>
            <person name="Becker A."/>
            <person name="Abrahante J.E."/>
            <person name="Garbe J."/>
            <person name="Badalamenti J.P."/>
            <person name="Herman A."/>
            <person name="Mangelson H."/>
            <person name="Liachko I."/>
            <person name="Sullivan S."/>
            <person name="Sone E.D."/>
            <person name="Koren S."/>
            <person name="Silverstein K.A.T."/>
            <person name="Beckman K.B."/>
            <person name="Gohl D.M."/>
        </authorList>
    </citation>
    <scope>NUCLEOTIDE SEQUENCE</scope>
    <source>
        <strain evidence="1">Duluth1</strain>
        <tissue evidence="1">Whole animal</tissue>
    </source>
</reference>
<accession>A0A9D4EIN1</accession>
<dbReference type="Proteomes" id="UP000828390">
    <property type="component" value="Unassembled WGS sequence"/>
</dbReference>
<comment type="caution">
    <text evidence="1">The sequence shown here is derived from an EMBL/GenBank/DDBJ whole genome shotgun (WGS) entry which is preliminary data.</text>
</comment>
<dbReference type="EMBL" id="JAIWYP010000008">
    <property type="protein sequence ID" value="KAH3779954.1"/>
    <property type="molecule type" value="Genomic_DNA"/>
</dbReference>
<sequence length="53" mass="5750">MNDLCASSSLSILASAYRPPAHTGETVVFNRTSEWDVNDDECNMAAPSLLLHV</sequence>
<evidence type="ECO:0000313" key="2">
    <source>
        <dbReference type="Proteomes" id="UP000828390"/>
    </source>
</evidence>
<organism evidence="1 2">
    <name type="scientific">Dreissena polymorpha</name>
    <name type="common">Zebra mussel</name>
    <name type="synonym">Mytilus polymorpha</name>
    <dbReference type="NCBI Taxonomy" id="45954"/>
    <lineage>
        <taxon>Eukaryota</taxon>
        <taxon>Metazoa</taxon>
        <taxon>Spiralia</taxon>
        <taxon>Lophotrochozoa</taxon>
        <taxon>Mollusca</taxon>
        <taxon>Bivalvia</taxon>
        <taxon>Autobranchia</taxon>
        <taxon>Heteroconchia</taxon>
        <taxon>Euheterodonta</taxon>
        <taxon>Imparidentia</taxon>
        <taxon>Neoheterodontei</taxon>
        <taxon>Myida</taxon>
        <taxon>Dreissenoidea</taxon>
        <taxon>Dreissenidae</taxon>
        <taxon>Dreissena</taxon>
    </lineage>
</organism>
<reference evidence="1" key="2">
    <citation type="submission" date="2020-11" db="EMBL/GenBank/DDBJ databases">
        <authorList>
            <person name="McCartney M.A."/>
            <person name="Auch B."/>
            <person name="Kono T."/>
            <person name="Mallez S."/>
            <person name="Becker A."/>
            <person name="Gohl D.M."/>
            <person name="Silverstein K.A.T."/>
            <person name="Koren S."/>
            <person name="Bechman K.B."/>
            <person name="Herman A."/>
            <person name="Abrahante J.E."/>
            <person name="Garbe J."/>
        </authorList>
    </citation>
    <scope>NUCLEOTIDE SEQUENCE</scope>
    <source>
        <strain evidence="1">Duluth1</strain>
        <tissue evidence="1">Whole animal</tissue>
    </source>
</reference>
<name>A0A9D4EIN1_DREPO</name>
<keyword evidence="2" id="KW-1185">Reference proteome</keyword>